<evidence type="ECO:0000313" key="1">
    <source>
        <dbReference type="EMBL" id="KKO20278.1"/>
    </source>
</evidence>
<reference evidence="1 2" key="1">
    <citation type="journal article" date="2013" name="BMC Microbiol.">
        <title>Identification of the type II cytochrome c maturation pathway in anammox bacteria by comparative genomics.</title>
        <authorList>
            <person name="Ferousi C."/>
            <person name="Speth D.R."/>
            <person name="Reimann J."/>
            <person name="Op den Camp H.J."/>
            <person name="Allen J.W."/>
            <person name="Keltjens J.T."/>
            <person name="Jetten M.S."/>
        </authorList>
    </citation>
    <scope>NUCLEOTIDE SEQUENCE [LARGE SCALE GENOMIC DNA]</scope>
    <source>
        <strain evidence="1">RU1</strain>
    </source>
</reference>
<keyword evidence="2" id="KW-1185">Reference proteome</keyword>
<dbReference type="Proteomes" id="UP000034954">
    <property type="component" value="Unassembled WGS sequence"/>
</dbReference>
<gene>
    <name evidence="1" type="ORF">BROFUL_00987</name>
</gene>
<protein>
    <submittedName>
        <fullName evidence="1">Uncharacterized protein</fullName>
    </submittedName>
</protein>
<proteinExistence type="predicted"/>
<name>A0A0M2UW36_9BACT</name>
<dbReference type="AlphaFoldDB" id="A0A0M2UW36"/>
<organism evidence="1 2">
    <name type="scientific">Candidatus Brocadia fulgida</name>
    <dbReference type="NCBI Taxonomy" id="380242"/>
    <lineage>
        <taxon>Bacteria</taxon>
        <taxon>Pseudomonadati</taxon>
        <taxon>Planctomycetota</taxon>
        <taxon>Candidatus Brocadiia</taxon>
        <taxon>Candidatus Brocadiales</taxon>
        <taxon>Candidatus Brocadiaceae</taxon>
        <taxon>Candidatus Brocadia</taxon>
    </lineage>
</organism>
<accession>A0A0M2UW36</accession>
<comment type="caution">
    <text evidence="1">The sequence shown here is derived from an EMBL/GenBank/DDBJ whole genome shotgun (WGS) entry which is preliminary data.</text>
</comment>
<dbReference type="EMBL" id="LAQJ01000118">
    <property type="protein sequence ID" value="KKO20278.1"/>
    <property type="molecule type" value="Genomic_DNA"/>
</dbReference>
<sequence>MRIMKLGRVISVTRKRKNGHPGPGQAPCPNFATGTKLPRNHPLTHEVSKNRLKRYFLKTGSASDYTQIKALSEFSKPVPYQKMRRANHPDNYRHSSARFFTRPWCGVDMNCREKSLSGVSSKPVIDAVPCL</sequence>
<evidence type="ECO:0000313" key="2">
    <source>
        <dbReference type="Proteomes" id="UP000034954"/>
    </source>
</evidence>